<dbReference type="InterPro" id="IPR035986">
    <property type="entry name" value="PKD_dom_sf"/>
</dbReference>
<gene>
    <name evidence="3" type="ORF">L1967_15065</name>
</gene>
<dbReference type="InterPro" id="IPR022409">
    <property type="entry name" value="PKD/Chitinase_dom"/>
</dbReference>
<dbReference type="InterPro" id="IPR008979">
    <property type="entry name" value="Galactose-bd-like_sf"/>
</dbReference>
<dbReference type="Proteomes" id="UP001139521">
    <property type="component" value="Unassembled WGS sequence"/>
</dbReference>
<sequence>MKNYIKSIIACFSILFVIACSDDDSLESVDVAIPSDISAKFTIKQDNSGEVSIFPSANGANMFSVDFGDGSEVSDQFTSGNHIDHTYAEGQYDVTIYAMNLNGEVAEASQSLNVSFLAPENLEVAITKDQSNPFKVSVTATAENAAGYEVYFGEDTDEQPTMIMEGETAEYEYGNIGTYMIRVVALSGGAETTEYTEEVTIVDPLLLPIDFESQTVAYTFYNFGGGAPTASVVANPAPNEVNESATVASYTKPSGSETWAGTSTTLNENINFSSTTYIAMDVYSPKAGIPVLFKVENSGNSDINAEVTTMTTKENEWETLIFDLSTVDPSQSYNVIALFFDFNTSGDDNTYYFDNIRLANPTIVELPVTFEGNANAYQFIEFGGAPTALVTNPDMSDANPSETVAKMTKIQGSEVWAGAFFELDNAVDFTKDDQLSLKVWSPEAGIPVTLKFEDPIDGDIAVEANATVTEANTWQTLTFDFSGVDATQNWKKAIVFMDLNTAGKGLDYYFDDLSYVSDQPMTAPKLPLTFDSALVDYSWSGFGRANATVIANPDASGMNTSTNVTELVKEEGAETWAGVSQRLDGAIDFSQGTTISMKTWAPKTGATILLKLENSKSDSDANGNPSVIAEVQQSTTVANAWEELNFDFTSFGAFDPNAGYDTVVVFYDFGNTAGGTFYFDTIQIKND</sequence>
<dbReference type="SUPFAM" id="SSF49785">
    <property type="entry name" value="Galactose-binding domain-like"/>
    <property type="match status" value="2"/>
</dbReference>
<dbReference type="PROSITE" id="PS51257">
    <property type="entry name" value="PROKAR_LIPOPROTEIN"/>
    <property type="match status" value="1"/>
</dbReference>
<dbReference type="RefSeq" id="WP_249602329.1">
    <property type="nucleotide sequence ID" value="NZ_JAKHSK010000023.1"/>
</dbReference>
<proteinExistence type="predicted"/>
<dbReference type="Gene3D" id="2.60.120.260">
    <property type="entry name" value="Galactose-binding domain-like"/>
    <property type="match status" value="2"/>
</dbReference>
<comment type="caution">
    <text evidence="3">The sequence shown here is derived from an EMBL/GenBank/DDBJ whole genome shotgun (WGS) entry which is preliminary data.</text>
</comment>
<dbReference type="SMART" id="SM00089">
    <property type="entry name" value="PKD"/>
    <property type="match status" value="2"/>
</dbReference>
<organism evidence="3 4">
    <name type="scientific">Zunongwangia pacifica</name>
    <dbReference type="NCBI Taxonomy" id="2911062"/>
    <lineage>
        <taxon>Bacteria</taxon>
        <taxon>Pseudomonadati</taxon>
        <taxon>Bacteroidota</taxon>
        <taxon>Flavobacteriia</taxon>
        <taxon>Flavobacteriales</taxon>
        <taxon>Flavobacteriaceae</taxon>
        <taxon>Zunongwangia</taxon>
    </lineage>
</organism>
<accession>A0A9X1ZW99</accession>
<feature type="chain" id="PRO_5040764995" description="PKD/Chitinase domain-containing protein" evidence="1">
    <location>
        <begin position="22"/>
        <end position="687"/>
    </location>
</feature>
<protein>
    <recommendedName>
        <fullName evidence="2">PKD/Chitinase domain-containing protein</fullName>
    </recommendedName>
</protein>
<keyword evidence="4" id="KW-1185">Reference proteome</keyword>
<evidence type="ECO:0000313" key="3">
    <source>
        <dbReference type="EMBL" id="MCL6219613.1"/>
    </source>
</evidence>
<feature type="signal peptide" evidence="1">
    <location>
        <begin position="1"/>
        <end position="21"/>
    </location>
</feature>
<dbReference type="SUPFAM" id="SSF49299">
    <property type="entry name" value="PKD domain"/>
    <property type="match status" value="1"/>
</dbReference>
<evidence type="ECO:0000256" key="1">
    <source>
        <dbReference type="SAM" id="SignalP"/>
    </source>
</evidence>
<dbReference type="EMBL" id="JAKHSK010000023">
    <property type="protein sequence ID" value="MCL6219613.1"/>
    <property type="molecule type" value="Genomic_DNA"/>
</dbReference>
<feature type="domain" description="PKD/Chitinase" evidence="2">
    <location>
        <begin position="123"/>
        <end position="204"/>
    </location>
</feature>
<name>A0A9X1ZW99_9FLAO</name>
<reference evidence="3" key="1">
    <citation type="submission" date="2022-01" db="EMBL/GenBank/DDBJ databases">
        <title>Genome sequencing of Zunongwangia sp. M21534 genome.</title>
        <authorList>
            <person name="Chen Y."/>
            <person name="Dong C."/>
            <person name="Shao Z."/>
        </authorList>
    </citation>
    <scope>NUCLEOTIDE SEQUENCE</scope>
    <source>
        <strain evidence="3">MCCC M21534</strain>
    </source>
</reference>
<feature type="domain" description="PKD/Chitinase" evidence="2">
    <location>
        <begin position="38"/>
        <end position="117"/>
    </location>
</feature>
<evidence type="ECO:0000313" key="4">
    <source>
        <dbReference type="Proteomes" id="UP001139521"/>
    </source>
</evidence>
<dbReference type="Gene3D" id="2.60.120.430">
    <property type="entry name" value="Galactose-binding lectin"/>
    <property type="match status" value="1"/>
</dbReference>
<keyword evidence="1" id="KW-0732">Signal</keyword>
<dbReference type="AlphaFoldDB" id="A0A9X1ZW99"/>
<evidence type="ECO:0000259" key="2">
    <source>
        <dbReference type="SMART" id="SM00089"/>
    </source>
</evidence>
<dbReference type="Gene3D" id="2.60.40.10">
    <property type="entry name" value="Immunoglobulins"/>
    <property type="match status" value="1"/>
</dbReference>
<dbReference type="InterPro" id="IPR013783">
    <property type="entry name" value="Ig-like_fold"/>
</dbReference>